<proteinExistence type="predicted"/>
<accession>A0A7S1AG62</accession>
<organism evidence="1">
    <name type="scientific">Noctiluca scintillans</name>
    <name type="common">Sea sparkle</name>
    <name type="synonym">Red tide dinoflagellate</name>
    <dbReference type="NCBI Taxonomy" id="2966"/>
    <lineage>
        <taxon>Eukaryota</taxon>
        <taxon>Sar</taxon>
        <taxon>Alveolata</taxon>
        <taxon>Dinophyceae</taxon>
        <taxon>Noctilucales</taxon>
        <taxon>Noctilucaceae</taxon>
        <taxon>Noctiluca</taxon>
    </lineage>
</organism>
<dbReference type="EMBL" id="HBFQ01038903">
    <property type="protein sequence ID" value="CAD8853225.1"/>
    <property type="molecule type" value="Transcribed_RNA"/>
</dbReference>
<reference evidence="1" key="1">
    <citation type="submission" date="2021-01" db="EMBL/GenBank/DDBJ databases">
        <authorList>
            <person name="Corre E."/>
            <person name="Pelletier E."/>
            <person name="Niang G."/>
            <person name="Scheremetjew M."/>
            <person name="Finn R."/>
            <person name="Kale V."/>
            <person name="Holt S."/>
            <person name="Cochrane G."/>
            <person name="Meng A."/>
            <person name="Brown T."/>
            <person name="Cohen L."/>
        </authorList>
    </citation>
    <scope>NUCLEOTIDE SEQUENCE</scope>
</reference>
<name>A0A7S1AG62_NOCSC</name>
<sequence>MPSCIFSLTANNSEEQVAAVRESVLALATIPRDVCADILPTLPPLKSPIPYDPAHPVLLPGDRLHEEKHTCKFSQMRWNCALPERSPHPGQLLQIATEQRIADARRLMEERRGRKWHMAPKPATPVRSLRPRRTLIQTGQLVRDGSPKPSVLERAIMVGDGKVVRGVDPLVGSLFSSDTKLDPLSRKKGLYEAQLRQS</sequence>
<dbReference type="AlphaFoldDB" id="A0A7S1AG62"/>
<gene>
    <name evidence="1" type="ORF">NSCI0253_LOCUS27575</name>
</gene>
<protein>
    <submittedName>
        <fullName evidence="1">Uncharacterized protein</fullName>
    </submittedName>
</protein>
<evidence type="ECO:0000313" key="1">
    <source>
        <dbReference type="EMBL" id="CAD8853225.1"/>
    </source>
</evidence>